<reference evidence="1 2" key="1">
    <citation type="journal article" date="2020" name="ISME J.">
        <title>Comparative genomics reveals insights into cyanobacterial evolution and habitat adaptation.</title>
        <authorList>
            <person name="Chen M.Y."/>
            <person name="Teng W.K."/>
            <person name="Zhao L."/>
            <person name="Hu C.X."/>
            <person name="Zhou Y.K."/>
            <person name="Han B.P."/>
            <person name="Song L.R."/>
            <person name="Shu W.S."/>
        </authorList>
    </citation>
    <scope>NUCLEOTIDE SEQUENCE [LARGE SCALE GENOMIC DNA]</scope>
    <source>
        <strain evidence="1 2">FACHB-288</strain>
    </source>
</reference>
<proteinExistence type="predicted"/>
<dbReference type="RefSeq" id="WP_190542599.1">
    <property type="nucleotide sequence ID" value="NZ_CAWPNO010000053.1"/>
</dbReference>
<evidence type="ECO:0000313" key="1">
    <source>
        <dbReference type="EMBL" id="MBD2196790.1"/>
    </source>
</evidence>
<dbReference type="InterPro" id="IPR050490">
    <property type="entry name" value="Bact_solute-bd_prot1"/>
</dbReference>
<keyword evidence="2" id="KW-1185">Reference proteome</keyword>
<sequence>MTVNSATSEELFILWERGYLSEENQGIMQIVAGWQRYTGKKVNLKLVSDDFIEQTLWETLKNPNNGKEPDIVFSIKSTYCFAPLLAWEDKLVDLSEVIEPIASNFQADVLTQVLYQNRVQGDRSYYALPIGQSDAYIHYWKDSLAEIGYGESDIPQEWHQFWQFWQTAQTKLRSRQYPNIYGLGLCMSASGFDTAAAFQLFLDAHNVAIANHQDGLVIVETKNRQLFTEAIAEFTNLYRQGYIPANALDWSGSGNNIAFLNRQVLMTVNMTLSIPRTQKLENNQYNQSARQRYQDIGTLITYPKTMNGTTLQVPRVLNQILAIKQERKSQNTIDFLRYLLQPHNLQRLIQGFNGRILPTMTQLLKDPIWQEPADPHSAAALAIYNQSRLPEYDKLHPVWSQIYTQQLWSQIIHRVILTNASPKQAADWGIEQIANFWQKYEKKP</sequence>
<protein>
    <submittedName>
        <fullName evidence="1">Carbohydrate ABC transporter substrate-binding protein</fullName>
    </submittedName>
</protein>
<dbReference type="SUPFAM" id="SSF53850">
    <property type="entry name" value="Periplasmic binding protein-like II"/>
    <property type="match status" value="1"/>
</dbReference>
<evidence type="ECO:0000313" key="2">
    <source>
        <dbReference type="Proteomes" id="UP000658514"/>
    </source>
</evidence>
<comment type="caution">
    <text evidence="1">The sequence shown here is derived from an EMBL/GenBank/DDBJ whole genome shotgun (WGS) entry which is preliminary data.</text>
</comment>
<dbReference type="Proteomes" id="UP000658514">
    <property type="component" value="Unassembled WGS sequence"/>
</dbReference>
<name>A0ABR8A9W2_9CYAN</name>
<organism evidence="1 2">
    <name type="scientific">Calothrix parietina FACHB-288</name>
    <dbReference type="NCBI Taxonomy" id="2692896"/>
    <lineage>
        <taxon>Bacteria</taxon>
        <taxon>Bacillati</taxon>
        <taxon>Cyanobacteriota</taxon>
        <taxon>Cyanophyceae</taxon>
        <taxon>Nostocales</taxon>
        <taxon>Calotrichaceae</taxon>
        <taxon>Calothrix</taxon>
    </lineage>
</organism>
<dbReference type="EMBL" id="JACJQH010000021">
    <property type="protein sequence ID" value="MBD2196790.1"/>
    <property type="molecule type" value="Genomic_DNA"/>
</dbReference>
<gene>
    <name evidence="1" type="ORF">H6G24_14980</name>
</gene>
<accession>A0ABR8A9W2</accession>
<dbReference type="Gene3D" id="3.40.190.10">
    <property type="entry name" value="Periplasmic binding protein-like II"/>
    <property type="match status" value="1"/>
</dbReference>
<dbReference type="PANTHER" id="PTHR43649">
    <property type="entry name" value="ARABINOSE-BINDING PROTEIN-RELATED"/>
    <property type="match status" value="1"/>
</dbReference>
<dbReference type="PANTHER" id="PTHR43649:SF12">
    <property type="entry name" value="DIACETYLCHITOBIOSE BINDING PROTEIN DASA"/>
    <property type="match status" value="1"/>
</dbReference>